<keyword evidence="4" id="KW-0238">DNA-binding</keyword>
<dbReference type="PANTHER" id="PTHR12506:SF41">
    <property type="entry name" value="ZINC FINGER CCCH DOMAIN-CONTAINING PROTEIN 58"/>
    <property type="match status" value="1"/>
</dbReference>
<organism evidence="8 9">
    <name type="scientific">Apostasia shenzhenica</name>
    <dbReference type="NCBI Taxonomy" id="1088818"/>
    <lineage>
        <taxon>Eukaryota</taxon>
        <taxon>Viridiplantae</taxon>
        <taxon>Streptophyta</taxon>
        <taxon>Embryophyta</taxon>
        <taxon>Tracheophyta</taxon>
        <taxon>Spermatophyta</taxon>
        <taxon>Magnoliopsida</taxon>
        <taxon>Liliopsida</taxon>
        <taxon>Asparagales</taxon>
        <taxon>Orchidaceae</taxon>
        <taxon>Apostasioideae</taxon>
        <taxon>Apostasia</taxon>
    </lineage>
</organism>
<dbReference type="Proteomes" id="UP000236161">
    <property type="component" value="Unassembled WGS sequence"/>
</dbReference>
<feature type="zinc finger region" description="C3H1-type" evidence="5">
    <location>
        <begin position="40"/>
        <end position="68"/>
    </location>
</feature>
<dbReference type="InterPro" id="IPR050974">
    <property type="entry name" value="Plant_ZF_CCCH"/>
</dbReference>
<feature type="region of interest" description="Disordered" evidence="6">
    <location>
        <begin position="251"/>
        <end position="274"/>
    </location>
</feature>
<dbReference type="GO" id="GO:0004674">
    <property type="term" value="F:protein serine/threonine kinase activity"/>
    <property type="evidence" value="ECO:0007669"/>
    <property type="project" value="UniProtKB-EC"/>
</dbReference>
<dbReference type="EC" id="3.1.26.-" evidence="8"/>
<protein>
    <submittedName>
        <fullName evidence="8">Zinc finger CCCH domain-containing protein 32</fullName>
        <ecNumber evidence="8">2.7.11.1</ecNumber>
        <ecNumber evidence="8">3.1.26.-</ecNumber>
    </submittedName>
</protein>
<feature type="zinc finger region" description="C3H1-type" evidence="5">
    <location>
        <begin position="319"/>
        <end position="347"/>
    </location>
</feature>
<keyword evidence="8" id="KW-0808">Transferase</keyword>
<dbReference type="InterPro" id="IPR036855">
    <property type="entry name" value="Znf_CCCH_sf"/>
</dbReference>
<keyword evidence="2 5" id="KW-0863">Zinc-finger</keyword>
<dbReference type="PROSITE" id="PS50103">
    <property type="entry name" value="ZF_C3H1"/>
    <property type="match status" value="5"/>
</dbReference>
<evidence type="ECO:0000259" key="7">
    <source>
        <dbReference type="PROSITE" id="PS50103"/>
    </source>
</evidence>
<feature type="domain" description="C3H1-type" evidence="7">
    <location>
        <begin position="319"/>
        <end position="347"/>
    </location>
</feature>
<evidence type="ECO:0000256" key="6">
    <source>
        <dbReference type="SAM" id="MobiDB-lite"/>
    </source>
</evidence>
<dbReference type="EC" id="2.7.11.1" evidence="8"/>
<dbReference type="SMART" id="SM00356">
    <property type="entry name" value="ZnF_C3H1"/>
    <property type="match status" value="5"/>
</dbReference>
<gene>
    <name evidence="8" type="ORF">AXF42_Ash013967</name>
</gene>
<feature type="domain" description="C3H1-type" evidence="7">
    <location>
        <begin position="83"/>
        <end position="111"/>
    </location>
</feature>
<feature type="domain" description="C3H1-type" evidence="7">
    <location>
        <begin position="273"/>
        <end position="301"/>
    </location>
</feature>
<evidence type="ECO:0000313" key="8">
    <source>
        <dbReference type="EMBL" id="PKA58461.1"/>
    </source>
</evidence>
<feature type="region of interest" description="Disordered" evidence="6">
    <location>
        <begin position="378"/>
        <end position="399"/>
    </location>
</feature>
<dbReference type="GO" id="GO:0003729">
    <property type="term" value="F:mRNA binding"/>
    <property type="evidence" value="ECO:0007669"/>
    <property type="project" value="TreeGrafter"/>
</dbReference>
<dbReference type="GO" id="GO:0003677">
    <property type="term" value="F:DNA binding"/>
    <property type="evidence" value="ECO:0007669"/>
    <property type="project" value="UniProtKB-KW"/>
</dbReference>
<reference evidence="8 9" key="1">
    <citation type="journal article" date="2017" name="Nature">
        <title>The Apostasia genome and the evolution of orchids.</title>
        <authorList>
            <person name="Zhang G.Q."/>
            <person name="Liu K.W."/>
            <person name="Li Z."/>
            <person name="Lohaus R."/>
            <person name="Hsiao Y.Y."/>
            <person name="Niu S.C."/>
            <person name="Wang J.Y."/>
            <person name="Lin Y.C."/>
            <person name="Xu Q."/>
            <person name="Chen L.J."/>
            <person name="Yoshida K."/>
            <person name="Fujiwara S."/>
            <person name="Wang Z.W."/>
            <person name="Zhang Y.Q."/>
            <person name="Mitsuda N."/>
            <person name="Wang M."/>
            <person name="Liu G.H."/>
            <person name="Pecoraro L."/>
            <person name="Huang H.X."/>
            <person name="Xiao X.J."/>
            <person name="Lin M."/>
            <person name="Wu X.Y."/>
            <person name="Wu W.L."/>
            <person name="Chen Y.Y."/>
            <person name="Chang S.B."/>
            <person name="Sakamoto S."/>
            <person name="Ohme-Takagi M."/>
            <person name="Yagi M."/>
            <person name="Zeng S.J."/>
            <person name="Shen C.Y."/>
            <person name="Yeh C.M."/>
            <person name="Luo Y.B."/>
            <person name="Tsai W.C."/>
            <person name="Van de Peer Y."/>
            <person name="Liu Z.J."/>
        </authorList>
    </citation>
    <scope>NUCLEOTIDE SEQUENCE [LARGE SCALE GENOMIC DNA]</scope>
    <source>
        <strain evidence="9">cv. Shenzhen</strain>
        <tissue evidence="8">Stem</tissue>
    </source>
</reference>
<feature type="compositionally biased region" description="Low complexity" evidence="6">
    <location>
        <begin position="378"/>
        <end position="389"/>
    </location>
</feature>
<evidence type="ECO:0000256" key="4">
    <source>
        <dbReference type="ARBA" id="ARBA00023125"/>
    </source>
</evidence>
<keyword evidence="1 5" id="KW-0479">Metal-binding</keyword>
<dbReference type="STRING" id="1088818.A0A2I0ASD5"/>
<accession>A0A2I0ASD5</accession>
<dbReference type="OrthoDB" id="411372at2759"/>
<dbReference type="Gene3D" id="4.10.1000.10">
    <property type="entry name" value="Zinc finger, CCCH-type"/>
    <property type="match status" value="2"/>
</dbReference>
<name>A0A2I0ASD5_9ASPA</name>
<keyword evidence="8" id="KW-0378">Hydrolase</keyword>
<dbReference type="SUPFAM" id="SSF90229">
    <property type="entry name" value="CCCH zinc finger"/>
    <property type="match status" value="5"/>
</dbReference>
<dbReference type="InterPro" id="IPR000571">
    <property type="entry name" value="Znf_CCCH"/>
</dbReference>
<dbReference type="PANTHER" id="PTHR12506">
    <property type="entry name" value="PROTEIN PHOSPHATASE RELATED"/>
    <property type="match status" value="1"/>
</dbReference>
<evidence type="ECO:0000256" key="2">
    <source>
        <dbReference type="ARBA" id="ARBA00022771"/>
    </source>
</evidence>
<dbReference type="Gene3D" id="2.30.30.1190">
    <property type="match status" value="2"/>
</dbReference>
<dbReference type="GO" id="GO:0016787">
    <property type="term" value="F:hydrolase activity"/>
    <property type="evidence" value="ECO:0007669"/>
    <property type="project" value="UniProtKB-KW"/>
</dbReference>
<proteinExistence type="predicted"/>
<dbReference type="GO" id="GO:0008270">
    <property type="term" value="F:zinc ion binding"/>
    <property type="evidence" value="ECO:0007669"/>
    <property type="project" value="UniProtKB-KW"/>
</dbReference>
<keyword evidence="9" id="KW-1185">Reference proteome</keyword>
<keyword evidence="3 5" id="KW-0862">Zinc</keyword>
<dbReference type="Pfam" id="PF00642">
    <property type="entry name" value="zf-CCCH"/>
    <property type="match status" value="5"/>
</dbReference>
<evidence type="ECO:0000313" key="9">
    <source>
        <dbReference type="Proteomes" id="UP000236161"/>
    </source>
</evidence>
<evidence type="ECO:0000256" key="3">
    <source>
        <dbReference type="ARBA" id="ARBA00022833"/>
    </source>
</evidence>
<sequence>MDAYGQVPRQDLDTGLEESMWRLGLAGGSGGGADFSYPERPGVPDCAYYMRTGACGYGERCRFNHPRDRGIAQFAGAGEYPERAGQPVCEYYMKTGTCKFGSSCKYHHPRHEGGSARPVLLNYYGYPLRPGERECSYYMKTGQCKFGPTCKFDHPQPANASMPSSASIYFSAVQPSSISSSQQYPSSGSWQVGRPSAMLSGAYVPSSYGPMVLSPGVVPVPGWGAYPSPLSPGAQQTAQVGSLYGPPTQLSPSAPAYARPSIGSQRESTLPERPGQPECQFYMRTGDCKFGASCKYHHPRDWSMPMTNCMLSRLGLPLRPGAQICAYYSRHGVCKFGPTCKFDHPVRTLSYGPLPPPVEMPAAPYPIEISLPTIIASSSSTQISAASSSRTKREMPSST</sequence>
<feature type="domain" description="C3H1-type" evidence="7">
    <location>
        <begin position="129"/>
        <end position="157"/>
    </location>
</feature>
<evidence type="ECO:0000256" key="1">
    <source>
        <dbReference type="ARBA" id="ARBA00022723"/>
    </source>
</evidence>
<dbReference type="AlphaFoldDB" id="A0A2I0ASD5"/>
<evidence type="ECO:0000256" key="5">
    <source>
        <dbReference type="PROSITE-ProRule" id="PRU00723"/>
    </source>
</evidence>
<feature type="domain" description="C3H1-type" evidence="7">
    <location>
        <begin position="40"/>
        <end position="68"/>
    </location>
</feature>
<feature type="zinc finger region" description="C3H1-type" evidence="5">
    <location>
        <begin position="273"/>
        <end position="301"/>
    </location>
</feature>
<feature type="zinc finger region" description="C3H1-type" evidence="5">
    <location>
        <begin position="129"/>
        <end position="157"/>
    </location>
</feature>
<dbReference type="EMBL" id="KZ451953">
    <property type="protein sequence ID" value="PKA58461.1"/>
    <property type="molecule type" value="Genomic_DNA"/>
</dbReference>
<feature type="zinc finger region" description="C3H1-type" evidence="5">
    <location>
        <begin position="83"/>
        <end position="111"/>
    </location>
</feature>